<dbReference type="GO" id="GO:0005886">
    <property type="term" value="C:plasma membrane"/>
    <property type="evidence" value="ECO:0007669"/>
    <property type="project" value="UniProtKB-SubCell"/>
</dbReference>
<dbReference type="GO" id="GO:0022857">
    <property type="term" value="F:transmembrane transporter activity"/>
    <property type="evidence" value="ECO:0007669"/>
    <property type="project" value="InterPro"/>
</dbReference>
<dbReference type="Proteomes" id="UP000000361">
    <property type="component" value="Chromosome 1"/>
</dbReference>
<dbReference type="PANTHER" id="PTHR30625:SF16">
    <property type="entry name" value="BIOPOLYMER TRANSPORT PROTEIN EXBB"/>
    <property type="match status" value="1"/>
</dbReference>
<dbReference type="GO" id="GO:0017038">
    <property type="term" value="P:protein import"/>
    <property type="evidence" value="ECO:0007669"/>
    <property type="project" value="TreeGrafter"/>
</dbReference>
<evidence type="ECO:0000256" key="12">
    <source>
        <dbReference type="RuleBase" id="RU004057"/>
    </source>
</evidence>
<dbReference type="InterPro" id="IPR002898">
    <property type="entry name" value="MotA_ExbB_proton_chnl"/>
</dbReference>
<feature type="transmembrane region" description="Helical" evidence="14">
    <location>
        <begin position="328"/>
        <end position="353"/>
    </location>
</feature>
<dbReference type="KEGG" id="pde:Pden_0727"/>
<evidence type="ECO:0000256" key="1">
    <source>
        <dbReference type="ARBA" id="ARBA00004429"/>
    </source>
</evidence>
<dbReference type="eggNOG" id="COG0811">
    <property type="taxonomic scope" value="Bacteria"/>
</dbReference>
<dbReference type="EnsemblBacteria" id="ABL68839">
    <property type="protein sequence ID" value="ABL68839"/>
    <property type="gene ID" value="Pden_0727"/>
</dbReference>
<dbReference type="AlphaFoldDB" id="A1AZZ5"/>
<feature type="compositionally biased region" description="Low complexity" evidence="13">
    <location>
        <begin position="62"/>
        <end position="90"/>
    </location>
</feature>
<evidence type="ECO:0000256" key="4">
    <source>
        <dbReference type="ARBA" id="ARBA00022448"/>
    </source>
</evidence>
<evidence type="ECO:0000256" key="13">
    <source>
        <dbReference type="SAM" id="MobiDB-lite"/>
    </source>
</evidence>
<feature type="compositionally biased region" description="Low complexity" evidence="13">
    <location>
        <begin position="98"/>
        <end position="162"/>
    </location>
</feature>
<feature type="transmembrane region" description="Helical" evidence="14">
    <location>
        <begin position="373"/>
        <end position="394"/>
    </location>
</feature>
<dbReference type="NCBIfam" id="TIGR02797">
    <property type="entry name" value="exbB"/>
    <property type="match status" value="1"/>
</dbReference>
<evidence type="ECO:0000256" key="7">
    <source>
        <dbReference type="ARBA" id="ARBA00022692"/>
    </source>
</evidence>
<keyword evidence="17" id="KW-1185">Reference proteome</keyword>
<evidence type="ECO:0000256" key="10">
    <source>
        <dbReference type="ARBA" id="ARBA00023136"/>
    </source>
</evidence>
<comment type="subunit">
    <text evidence="2">The accessory proteins ExbB and ExbD seem to form a complex with TonB.</text>
</comment>
<evidence type="ECO:0000259" key="15">
    <source>
        <dbReference type="Pfam" id="PF01618"/>
    </source>
</evidence>
<evidence type="ECO:0000256" key="6">
    <source>
        <dbReference type="ARBA" id="ARBA00022519"/>
    </source>
</evidence>
<dbReference type="InterPro" id="IPR050790">
    <property type="entry name" value="ExbB/TolQ_transport"/>
</dbReference>
<keyword evidence="4 12" id="KW-0813">Transport</keyword>
<feature type="transmembrane region" description="Helical" evidence="14">
    <location>
        <begin position="216"/>
        <end position="241"/>
    </location>
</feature>
<evidence type="ECO:0000256" key="9">
    <source>
        <dbReference type="ARBA" id="ARBA00022989"/>
    </source>
</evidence>
<dbReference type="EMBL" id="CP000489">
    <property type="protein sequence ID" value="ABL68839.1"/>
    <property type="molecule type" value="Genomic_DNA"/>
</dbReference>
<keyword evidence="10 14" id="KW-0472">Membrane</keyword>
<evidence type="ECO:0000256" key="11">
    <source>
        <dbReference type="ARBA" id="ARBA00024816"/>
    </source>
</evidence>
<evidence type="ECO:0000256" key="2">
    <source>
        <dbReference type="ARBA" id="ARBA00011471"/>
    </source>
</evidence>
<keyword evidence="5" id="KW-1003">Cell membrane</keyword>
<sequence length="431" mass="43704">MTCAAPQQDADGPNAGTIRIAMTQMSLPRHRAGTAVALTCLLLTAPLSAQESTTSGQPGPAPEVQAQPASPAAPEAAAPQTAAPETTAPATPAPATPEPAATETTPPTQAPETAAPATPATPPAATEPAPTATTPETVEPAPATPAPAAEAPAAQTPATTPETPAPATPEAAEPAGSGFLPQAVQDALAPMLTPPERDPNLPHDLSPWGMFLAADWVVKAVMIGLAFASVVTWTVLVAKVLELLGATNRAQSGIRRIEHAASLPAALASAGSRRDPVSRMIRAAAAEYDRSAPALDQAGDSGIKERVDSHLDRIEAIAGRRMSRGTGVLATIGSTAPFVGLFGTVWGIMNSFIGISQAQTTNLAVVAPGIAEALLATAIGLVAAIPAVVIYNVFARAITGYRLRLANAAAGVKRLVSRDLDFRGSVSRTEV</sequence>
<keyword evidence="6" id="KW-0997">Cell inner membrane</keyword>
<keyword evidence="7 14" id="KW-0812">Transmembrane</keyword>
<keyword evidence="8 12" id="KW-0653">Protein transport</keyword>
<protein>
    <recommendedName>
        <fullName evidence="3">Biopolymer transport protein ExbB</fullName>
    </recommendedName>
</protein>
<comment type="subcellular location">
    <subcellularLocation>
        <location evidence="1">Cell inner membrane</location>
        <topology evidence="1">Multi-pass membrane protein</topology>
    </subcellularLocation>
    <subcellularLocation>
        <location evidence="12">Membrane</location>
        <topology evidence="12">Multi-pass membrane protein</topology>
    </subcellularLocation>
</comment>
<name>A1AZZ5_PARDP</name>
<reference evidence="17" key="1">
    <citation type="submission" date="2006-12" db="EMBL/GenBank/DDBJ databases">
        <title>Complete sequence of chromosome 1 of Paracoccus denitrificans PD1222.</title>
        <authorList>
            <person name="Copeland A."/>
            <person name="Lucas S."/>
            <person name="Lapidus A."/>
            <person name="Barry K."/>
            <person name="Detter J.C."/>
            <person name="Glavina del Rio T."/>
            <person name="Hammon N."/>
            <person name="Israni S."/>
            <person name="Dalin E."/>
            <person name="Tice H."/>
            <person name="Pitluck S."/>
            <person name="Munk A.C."/>
            <person name="Brettin T."/>
            <person name="Bruce D."/>
            <person name="Han C."/>
            <person name="Tapia R."/>
            <person name="Gilna P."/>
            <person name="Schmutz J."/>
            <person name="Larimer F."/>
            <person name="Land M."/>
            <person name="Hauser L."/>
            <person name="Kyrpides N."/>
            <person name="Lykidis A."/>
            <person name="Spiro S."/>
            <person name="Richardson D.J."/>
            <person name="Moir J.W.B."/>
            <person name="Ferguson S.J."/>
            <person name="van Spanning R.J.M."/>
            <person name="Richardson P."/>
        </authorList>
    </citation>
    <scope>NUCLEOTIDE SEQUENCE [LARGE SCALE GENOMIC DNA]</scope>
    <source>
        <strain evidence="17">Pd 1222</strain>
    </source>
</reference>
<evidence type="ECO:0000256" key="8">
    <source>
        <dbReference type="ARBA" id="ARBA00022927"/>
    </source>
</evidence>
<comment type="similarity">
    <text evidence="12">Belongs to the exbB/tolQ family.</text>
</comment>
<gene>
    <name evidence="16" type="ordered locus">Pden_0727</name>
</gene>
<proteinExistence type="inferred from homology"/>
<organism evidence="16 17">
    <name type="scientific">Paracoccus denitrificans (strain Pd 1222)</name>
    <dbReference type="NCBI Taxonomy" id="318586"/>
    <lineage>
        <taxon>Bacteria</taxon>
        <taxon>Pseudomonadati</taxon>
        <taxon>Pseudomonadota</taxon>
        <taxon>Alphaproteobacteria</taxon>
        <taxon>Rhodobacterales</taxon>
        <taxon>Paracoccaceae</taxon>
        <taxon>Paracoccus</taxon>
    </lineage>
</organism>
<dbReference type="InterPro" id="IPR014164">
    <property type="entry name" value="TonB_ExbB_1"/>
</dbReference>
<evidence type="ECO:0000256" key="14">
    <source>
        <dbReference type="SAM" id="Phobius"/>
    </source>
</evidence>
<dbReference type="Pfam" id="PF01618">
    <property type="entry name" value="MotA_ExbB"/>
    <property type="match status" value="1"/>
</dbReference>
<evidence type="ECO:0000313" key="17">
    <source>
        <dbReference type="Proteomes" id="UP000000361"/>
    </source>
</evidence>
<feature type="region of interest" description="Disordered" evidence="13">
    <location>
        <begin position="48"/>
        <end position="177"/>
    </location>
</feature>
<keyword evidence="9 14" id="KW-1133">Transmembrane helix</keyword>
<dbReference type="HOGENOM" id="CLU_053325_0_0_5"/>
<accession>A1AZZ5</accession>
<evidence type="ECO:0000313" key="16">
    <source>
        <dbReference type="EMBL" id="ABL68839.1"/>
    </source>
</evidence>
<evidence type="ECO:0000256" key="3">
    <source>
        <dbReference type="ARBA" id="ARBA00022093"/>
    </source>
</evidence>
<dbReference type="PANTHER" id="PTHR30625">
    <property type="entry name" value="PROTEIN TOLQ"/>
    <property type="match status" value="1"/>
</dbReference>
<dbReference type="STRING" id="318586.Pden_0727"/>
<comment type="function">
    <text evidence="11">Involved in the TonB-dependent energy-dependent transport of various receptor-bound substrates. Protects ExbD from proteolytic degradation and functionally stabilizes TonB.</text>
</comment>
<evidence type="ECO:0000256" key="5">
    <source>
        <dbReference type="ARBA" id="ARBA00022475"/>
    </source>
</evidence>
<feature type="domain" description="MotA/TolQ/ExbB proton channel" evidence="15">
    <location>
        <begin position="299"/>
        <end position="399"/>
    </location>
</feature>